<dbReference type="Proteomes" id="UP001285441">
    <property type="component" value="Unassembled WGS sequence"/>
</dbReference>
<reference evidence="1" key="2">
    <citation type="submission" date="2023-06" db="EMBL/GenBank/DDBJ databases">
        <authorList>
            <consortium name="Lawrence Berkeley National Laboratory"/>
            <person name="Haridas S."/>
            <person name="Hensen N."/>
            <person name="Bonometti L."/>
            <person name="Westerberg I."/>
            <person name="Brannstrom I.O."/>
            <person name="Guillou S."/>
            <person name="Cros-Aarteil S."/>
            <person name="Calhoun S."/>
            <person name="Kuo A."/>
            <person name="Mondo S."/>
            <person name="Pangilinan J."/>
            <person name="Riley R."/>
            <person name="LaButti K."/>
            <person name="Andreopoulos B."/>
            <person name="Lipzen A."/>
            <person name="Chen C."/>
            <person name="Yanf M."/>
            <person name="Daum C."/>
            <person name="Ng V."/>
            <person name="Clum A."/>
            <person name="Steindorff A."/>
            <person name="Ohm R."/>
            <person name="Martin F."/>
            <person name="Silar P."/>
            <person name="Natvig D."/>
            <person name="Lalanne C."/>
            <person name="Gautier V."/>
            <person name="Ament-velasquez S.L."/>
            <person name="Kruys A."/>
            <person name="Hutchinson M.I."/>
            <person name="Powell A.J."/>
            <person name="Barry K."/>
            <person name="Miller A.N."/>
            <person name="Grigoriev I.V."/>
            <person name="Debuchy R."/>
            <person name="Gladieux P."/>
            <person name="Thoren M.H."/>
            <person name="Johannesson H."/>
        </authorList>
    </citation>
    <scope>NUCLEOTIDE SEQUENCE</scope>
    <source>
        <strain evidence="1">CBS 232.78</strain>
    </source>
</reference>
<keyword evidence="2" id="KW-1185">Reference proteome</keyword>
<sequence>MALPIHKITVVNSSGLNNKGYGIFSGKPAVKGSGFISATQVVWHKLEPVHNNQQDSFEYSSSFYAFVGSSGAQSLTLETDKTSISLRDKYVIAALAKDNGRGTDVKVEQSLVLSADTQANGLPEASFTMAVASLAPQQPNFYVIGVARDLVRNHSVARVQPIAAVQLKRATKVTFTPSKTVIIAVTDLHVGDTKTDQFDSDAMAVVEFPGDIREAVVTEKDDGSFKVEYLP</sequence>
<accession>A0AAE0K795</accession>
<reference evidence="1" key="1">
    <citation type="journal article" date="2023" name="Mol. Phylogenet. Evol.">
        <title>Genome-scale phylogeny and comparative genomics of the fungal order Sordariales.</title>
        <authorList>
            <person name="Hensen N."/>
            <person name="Bonometti L."/>
            <person name="Westerberg I."/>
            <person name="Brannstrom I.O."/>
            <person name="Guillou S."/>
            <person name="Cros-Aarteil S."/>
            <person name="Calhoun S."/>
            <person name="Haridas S."/>
            <person name="Kuo A."/>
            <person name="Mondo S."/>
            <person name="Pangilinan J."/>
            <person name="Riley R."/>
            <person name="LaButti K."/>
            <person name="Andreopoulos B."/>
            <person name="Lipzen A."/>
            <person name="Chen C."/>
            <person name="Yan M."/>
            <person name="Daum C."/>
            <person name="Ng V."/>
            <person name="Clum A."/>
            <person name="Steindorff A."/>
            <person name="Ohm R.A."/>
            <person name="Martin F."/>
            <person name="Silar P."/>
            <person name="Natvig D.O."/>
            <person name="Lalanne C."/>
            <person name="Gautier V."/>
            <person name="Ament-Velasquez S.L."/>
            <person name="Kruys A."/>
            <person name="Hutchinson M.I."/>
            <person name="Powell A.J."/>
            <person name="Barry K."/>
            <person name="Miller A.N."/>
            <person name="Grigoriev I.V."/>
            <person name="Debuchy R."/>
            <person name="Gladieux P."/>
            <person name="Hiltunen Thoren M."/>
            <person name="Johannesson H."/>
        </authorList>
    </citation>
    <scope>NUCLEOTIDE SEQUENCE</scope>
    <source>
        <strain evidence="1">CBS 232.78</strain>
    </source>
</reference>
<evidence type="ECO:0000313" key="1">
    <source>
        <dbReference type="EMBL" id="KAK3370655.1"/>
    </source>
</evidence>
<dbReference type="EMBL" id="JAULSW010000009">
    <property type="protein sequence ID" value="KAK3370655.1"/>
    <property type="molecule type" value="Genomic_DNA"/>
</dbReference>
<gene>
    <name evidence="1" type="ORF">B0H63DRAFT_487372</name>
</gene>
<protein>
    <submittedName>
        <fullName evidence="1">Uncharacterized protein</fullName>
    </submittedName>
</protein>
<evidence type="ECO:0000313" key="2">
    <source>
        <dbReference type="Proteomes" id="UP001285441"/>
    </source>
</evidence>
<organism evidence="1 2">
    <name type="scientific">Podospora didyma</name>
    <dbReference type="NCBI Taxonomy" id="330526"/>
    <lineage>
        <taxon>Eukaryota</taxon>
        <taxon>Fungi</taxon>
        <taxon>Dikarya</taxon>
        <taxon>Ascomycota</taxon>
        <taxon>Pezizomycotina</taxon>
        <taxon>Sordariomycetes</taxon>
        <taxon>Sordariomycetidae</taxon>
        <taxon>Sordariales</taxon>
        <taxon>Podosporaceae</taxon>
        <taxon>Podospora</taxon>
    </lineage>
</organism>
<comment type="caution">
    <text evidence="1">The sequence shown here is derived from an EMBL/GenBank/DDBJ whole genome shotgun (WGS) entry which is preliminary data.</text>
</comment>
<proteinExistence type="predicted"/>
<dbReference type="AlphaFoldDB" id="A0AAE0K795"/>
<name>A0AAE0K795_9PEZI</name>